<sequence>MLAWKKGVLKLVAEQEATDEGHISGADIEGIHESKLAERFSALRPMQRGAAATATIPAQLDVLRFSSVPPRGDRRASVEPETTTGSKVKPTLP</sequence>
<evidence type="ECO:0000313" key="2">
    <source>
        <dbReference type="EMBL" id="PPQ78379.1"/>
    </source>
</evidence>
<protein>
    <submittedName>
        <fullName evidence="2">Uncharacterized protein</fullName>
    </submittedName>
</protein>
<keyword evidence="3" id="KW-1185">Reference proteome</keyword>
<dbReference type="InParanoid" id="A0A409WIQ7"/>
<feature type="region of interest" description="Disordered" evidence="1">
    <location>
        <begin position="65"/>
        <end position="93"/>
    </location>
</feature>
<dbReference type="AlphaFoldDB" id="A0A409WIQ7"/>
<evidence type="ECO:0000256" key="1">
    <source>
        <dbReference type="SAM" id="MobiDB-lite"/>
    </source>
</evidence>
<organism evidence="2 3">
    <name type="scientific">Gymnopilus dilepis</name>
    <dbReference type="NCBI Taxonomy" id="231916"/>
    <lineage>
        <taxon>Eukaryota</taxon>
        <taxon>Fungi</taxon>
        <taxon>Dikarya</taxon>
        <taxon>Basidiomycota</taxon>
        <taxon>Agaricomycotina</taxon>
        <taxon>Agaricomycetes</taxon>
        <taxon>Agaricomycetidae</taxon>
        <taxon>Agaricales</taxon>
        <taxon>Agaricineae</taxon>
        <taxon>Hymenogastraceae</taxon>
        <taxon>Gymnopilus</taxon>
    </lineage>
</organism>
<gene>
    <name evidence="2" type="ORF">CVT26_007763</name>
</gene>
<reference evidence="2 3" key="1">
    <citation type="journal article" date="2018" name="Evol. Lett.">
        <title>Horizontal gene cluster transfer increased hallucinogenic mushroom diversity.</title>
        <authorList>
            <person name="Reynolds H.T."/>
            <person name="Vijayakumar V."/>
            <person name="Gluck-Thaler E."/>
            <person name="Korotkin H.B."/>
            <person name="Matheny P.B."/>
            <person name="Slot J.C."/>
        </authorList>
    </citation>
    <scope>NUCLEOTIDE SEQUENCE [LARGE SCALE GENOMIC DNA]</scope>
    <source>
        <strain evidence="2 3">SRW20</strain>
    </source>
</reference>
<accession>A0A409WIQ7</accession>
<proteinExistence type="predicted"/>
<name>A0A409WIQ7_9AGAR</name>
<comment type="caution">
    <text evidence="2">The sequence shown here is derived from an EMBL/GenBank/DDBJ whole genome shotgun (WGS) entry which is preliminary data.</text>
</comment>
<dbReference type="Proteomes" id="UP000284706">
    <property type="component" value="Unassembled WGS sequence"/>
</dbReference>
<evidence type="ECO:0000313" key="3">
    <source>
        <dbReference type="Proteomes" id="UP000284706"/>
    </source>
</evidence>
<dbReference type="EMBL" id="NHYE01005053">
    <property type="protein sequence ID" value="PPQ78379.1"/>
    <property type="molecule type" value="Genomic_DNA"/>
</dbReference>